<dbReference type="Pfam" id="PF13973">
    <property type="entry name" value="DUF4222"/>
    <property type="match status" value="1"/>
</dbReference>
<accession>A0AB37VIQ5</accession>
<dbReference type="RefSeq" id="WP_128339376.1">
    <property type="nucleotide sequence ID" value="NZ_QKPI01000026.1"/>
</dbReference>
<organism evidence="1 2">
    <name type="scientific">Enterobacter cloacae</name>
    <dbReference type="NCBI Taxonomy" id="550"/>
    <lineage>
        <taxon>Bacteria</taxon>
        <taxon>Pseudomonadati</taxon>
        <taxon>Pseudomonadota</taxon>
        <taxon>Gammaproteobacteria</taxon>
        <taxon>Enterobacterales</taxon>
        <taxon>Enterobacteriaceae</taxon>
        <taxon>Enterobacter</taxon>
        <taxon>Enterobacter cloacae complex</taxon>
    </lineage>
</organism>
<sequence length="107" mass="12296">MIKKINQVKPEGVAQPKIELNSRWKDSRGEKITVTCVTDSRITYVRDGYSHECVFSEYRFRNEFIYLPDDSRESQEALKENGRKKIAALRSSLPLSVGSDGWDKGLK</sequence>
<proteinExistence type="predicted"/>
<dbReference type="Proteomes" id="UP000289016">
    <property type="component" value="Unassembled WGS sequence"/>
</dbReference>
<dbReference type="AlphaFoldDB" id="A0AB37VIQ5"/>
<gene>
    <name evidence="1" type="ORF">DN595_12300</name>
</gene>
<evidence type="ECO:0000313" key="2">
    <source>
        <dbReference type="Proteomes" id="UP000289016"/>
    </source>
</evidence>
<dbReference type="InterPro" id="IPR025317">
    <property type="entry name" value="DUF4222"/>
</dbReference>
<reference evidence="1 2" key="1">
    <citation type="submission" date="2018-06" db="EMBL/GenBank/DDBJ databases">
        <title>Carbapenemase-producing Enterobacteriaceae present in wastewater treatment plant effluent and nearby surface waters in the US.</title>
        <authorList>
            <person name="Mathys D.A."/>
            <person name="Mollenkopf D.F."/>
            <person name="Feicht S.M."/>
            <person name="Adams R.J."/>
            <person name="Albers A.L."/>
            <person name="Grooters S.V."/>
            <person name="Stuever D.M."/>
            <person name="Daniels J.B."/>
            <person name="Wittum T.E."/>
        </authorList>
    </citation>
    <scope>NUCLEOTIDE SEQUENCE [LARGE SCALE GENOMIC DNA]</scope>
    <source>
        <strain evidence="1 2">GEO_23_Down_A</strain>
    </source>
</reference>
<dbReference type="EMBL" id="QKPI01000026">
    <property type="protein sequence ID" value="RWT79137.1"/>
    <property type="molecule type" value="Genomic_DNA"/>
</dbReference>
<protein>
    <submittedName>
        <fullName evidence="1">DUF4222 domain-containing protein</fullName>
    </submittedName>
</protein>
<comment type="caution">
    <text evidence="1">The sequence shown here is derived from an EMBL/GenBank/DDBJ whole genome shotgun (WGS) entry which is preliminary data.</text>
</comment>
<name>A0AB37VIQ5_ENTCL</name>
<evidence type="ECO:0000313" key="1">
    <source>
        <dbReference type="EMBL" id="RWT79137.1"/>
    </source>
</evidence>